<dbReference type="Pfam" id="PF07729">
    <property type="entry name" value="FCD"/>
    <property type="match status" value="1"/>
</dbReference>
<evidence type="ECO:0000256" key="3">
    <source>
        <dbReference type="ARBA" id="ARBA00023163"/>
    </source>
</evidence>
<evidence type="ECO:0000259" key="4">
    <source>
        <dbReference type="PROSITE" id="PS50949"/>
    </source>
</evidence>
<evidence type="ECO:0000313" key="5">
    <source>
        <dbReference type="EMBL" id="MBN8206608.1"/>
    </source>
</evidence>
<keyword evidence="3" id="KW-0804">Transcription</keyword>
<gene>
    <name evidence="5" type="ORF">JF543_11645</name>
</gene>
<dbReference type="InterPro" id="IPR036388">
    <property type="entry name" value="WH-like_DNA-bd_sf"/>
</dbReference>
<dbReference type="Pfam" id="PF00392">
    <property type="entry name" value="GntR"/>
    <property type="match status" value="1"/>
</dbReference>
<dbReference type="SUPFAM" id="SSF48008">
    <property type="entry name" value="GntR ligand-binding domain-like"/>
    <property type="match status" value="1"/>
</dbReference>
<dbReference type="PANTHER" id="PTHR43537">
    <property type="entry name" value="TRANSCRIPTIONAL REGULATOR, GNTR FAMILY"/>
    <property type="match status" value="1"/>
</dbReference>
<dbReference type="InterPro" id="IPR036390">
    <property type="entry name" value="WH_DNA-bd_sf"/>
</dbReference>
<dbReference type="Gene3D" id="1.10.10.10">
    <property type="entry name" value="Winged helix-like DNA-binding domain superfamily/Winged helix DNA-binding domain"/>
    <property type="match status" value="1"/>
</dbReference>
<dbReference type="AlphaFoldDB" id="A0A939DYZ6"/>
<dbReference type="InterPro" id="IPR011711">
    <property type="entry name" value="GntR_C"/>
</dbReference>
<comment type="caution">
    <text evidence="5">The sequence shown here is derived from an EMBL/GenBank/DDBJ whole genome shotgun (WGS) entry which is preliminary data.</text>
</comment>
<dbReference type="Gene3D" id="1.20.120.530">
    <property type="entry name" value="GntR ligand-binding domain-like"/>
    <property type="match status" value="1"/>
</dbReference>
<dbReference type="RefSeq" id="WP_206824462.1">
    <property type="nucleotide sequence ID" value="NZ_JAEMWU010000002.1"/>
</dbReference>
<dbReference type="SMART" id="SM00345">
    <property type="entry name" value="HTH_GNTR"/>
    <property type="match status" value="1"/>
</dbReference>
<organism evidence="5 6">
    <name type="scientific">Microbacterium esteraromaticum</name>
    <dbReference type="NCBI Taxonomy" id="57043"/>
    <lineage>
        <taxon>Bacteria</taxon>
        <taxon>Bacillati</taxon>
        <taxon>Actinomycetota</taxon>
        <taxon>Actinomycetes</taxon>
        <taxon>Micrococcales</taxon>
        <taxon>Microbacteriaceae</taxon>
        <taxon>Microbacterium</taxon>
    </lineage>
</organism>
<keyword evidence="1" id="KW-0805">Transcription regulation</keyword>
<dbReference type="Proteomes" id="UP000664385">
    <property type="component" value="Unassembled WGS sequence"/>
</dbReference>
<feature type="domain" description="HTH gntR-type" evidence="4">
    <location>
        <begin position="17"/>
        <end position="84"/>
    </location>
</feature>
<dbReference type="SUPFAM" id="SSF46785">
    <property type="entry name" value="Winged helix' DNA-binding domain"/>
    <property type="match status" value="1"/>
</dbReference>
<sequence length="213" mass="23569">MVDVERRHEPTITGHKKLLAEGLFQLIGGRIVEGELAPGMRIRDADLAAELAVSRTPVREALQRLERIGLVTMYPSRYTEVSTVTPESIQVAREFAGLQAGIIVRLSCPRLAEDELATATALILDVADSVDDPFACSHARRQLMGFLSSRTGNPLQQSLIEEVSLALARSLRDFVIAPEHRRRMVEGCAQMIDALHRRDADAAEQACRRLYAV</sequence>
<reference evidence="5" key="1">
    <citation type="submission" date="2020-12" db="EMBL/GenBank/DDBJ databases">
        <title>PHA producing bacteria isolated from mangrove.</title>
        <authorList>
            <person name="Zheng W."/>
            <person name="Yu S."/>
            <person name="Huang Y."/>
        </authorList>
    </citation>
    <scope>NUCLEOTIDE SEQUENCE</scope>
    <source>
        <strain evidence="5">GN8-5</strain>
    </source>
</reference>
<protein>
    <submittedName>
        <fullName evidence="5">GntR family transcriptional regulator</fullName>
    </submittedName>
</protein>
<dbReference type="GO" id="GO:0003677">
    <property type="term" value="F:DNA binding"/>
    <property type="evidence" value="ECO:0007669"/>
    <property type="project" value="UniProtKB-KW"/>
</dbReference>
<dbReference type="InterPro" id="IPR000524">
    <property type="entry name" value="Tscrpt_reg_HTH_GntR"/>
</dbReference>
<dbReference type="EMBL" id="JAEMWU010000002">
    <property type="protein sequence ID" value="MBN8206608.1"/>
    <property type="molecule type" value="Genomic_DNA"/>
</dbReference>
<dbReference type="InterPro" id="IPR008920">
    <property type="entry name" value="TF_FadR/GntR_C"/>
</dbReference>
<evidence type="ECO:0000256" key="2">
    <source>
        <dbReference type="ARBA" id="ARBA00023125"/>
    </source>
</evidence>
<proteinExistence type="predicted"/>
<name>A0A939DYZ6_9MICO</name>
<dbReference type="GO" id="GO:0003700">
    <property type="term" value="F:DNA-binding transcription factor activity"/>
    <property type="evidence" value="ECO:0007669"/>
    <property type="project" value="InterPro"/>
</dbReference>
<dbReference type="PROSITE" id="PS50949">
    <property type="entry name" value="HTH_GNTR"/>
    <property type="match status" value="1"/>
</dbReference>
<keyword evidence="2" id="KW-0238">DNA-binding</keyword>
<dbReference type="PANTHER" id="PTHR43537:SF24">
    <property type="entry name" value="GLUCONATE OPERON TRANSCRIPTIONAL REPRESSOR"/>
    <property type="match status" value="1"/>
</dbReference>
<accession>A0A939DYZ6</accession>
<evidence type="ECO:0000313" key="6">
    <source>
        <dbReference type="Proteomes" id="UP000664385"/>
    </source>
</evidence>
<evidence type="ECO:0000256" key="1">
    <source>
        <dbReference type="ARBA" id="ARBA00023015"/>
    </source>
</evidence>